<feature type="domain" description="SLH" evidence="2">
    <location>
        <begin position="47"/>
        <end position="114"/>
    </location>
</feature>
<dbReference type="Proteomes" id="UP000602284">
    <property type="component" value="Unassembled WGS sequence"/>
</dbReference>
<feature type="domain" description="SLH" evidence="2">
    <location>
        <begin position="143"/>
        <end position="206"/>
    </location>
</feature>
<evidence type="ECO:0000259" key="2">
    <source>
        <dbReference type="PROSITE" id="PS51272"/>
    </source>
</evidence>
<feature type="chain" id="PRO_5045676786" evidence="1">
    <location>
        <begin position="25"/>
        <end position="308"/>
    </location>
</feature>
<evidence type="ECO:0000256" key="1">
    <source>
        <dbReference type="SAM" id="SignalP"/>
    </source>
</evidence>
<proteinExistence type="predicted"/>
<dbReference type="EMBL" id="JAEQNB010000006">
    <property type="protein sequence ID" value="MBL0388556.1"/>
    <property type="molecule type" value="Genomic_DNA"/>
</dbReference>
<dbReference type="InterPro" id="IPR001119">
    <property type="entry name" value="SLH_dom"/>
</dbReference>
<dbReference type="Pfam" id="PF00395">
    <property type="entry name" value="SLH"/>
    <property type="match status" value="1"/>
</dbReference>
<reference evidence="3 4" key="1">
    <citation type="submission" date="2021-01" db="EMBL/GenBank/DDBJ databases">
        <title>Tumebacillus sp. strain ITR2 16S ribosomal RNA gene Genome sequencing and assembly.</title>
        <authorList>
            <person name="Kang M."/>
        </authorList>
    </citation>
    <scope>NUCLEOTIDE SEQUENCE [LARGE SCALE GENOMIC DNA]</scope>
    <source>
        <strain evidence="3 4">ITR2</strain>
    </source>
</reference>
<sequence length="308" mass="32423">MMKKTFTALMVTALTLTSASAVFAADDNGGKIIAPHLGGGEVSKLHTTAPKYNDTNGHFSADSVERLSNYHMISGGKIGGPAASFDPNSKADRVELRTWIKNALGKEIADSNSTGDVSRVEVATWIATSLPAMNTGINGANLTAPYTDIKGVSASERDALNTLYKLGIMVGDGAGHFNPQAILTRGEAAVLLDQAVTRSMTVATKVDFEAVSDNLPQTVQTVANENRTEPGVYSVVDNDVRYLVVTGGQAPTGGYSVNIDGISETAAGLFVDASLVHPDPTMMVPQMVTYPTVVLKVKNSEKNAYLAQ</sequence>
<accession>A0ABS1JE42</accession>
<dbReference type="RefSeq" id="WP_201637520.1">
    <property type="nucleotide sequence ID" value="NZ_JAEQNB010000006.1"/>
</dbReference>
<evidence type="ECO:0000313" key="3">
    <source>
        <dbReference type="EMBL" id="MBL0388556.1"/>
    </source>
</evidence>
<feature type="signal peptide" evidence="1">
    <location>
        <begin position="1"/>
        <end position="24"/>
    </location>
</feature>
<dbReference type="InterPro" id="IPR025748">
    <property type="entry name" value="PrcB_C_dom"/>
</dbReference>
<keyword evidence="3" id="KW-0645">Protease</keyword>
<keyword evidence="1" id="KW-0732">Signal</keyword>
<keyword evidence="3" id="KW-0378">Hydrolase</keyword>
<dbReference type="PROSITE" id="PS51272">
    <property type="entry name" value="SLH"/>
    <property type="match status" value="2"/>
</dbReference>
<evidence type="ECO:0000313" key="4">
    <source>
        <dbReference type="Proteomes" id="UP000602284"/>
    </source>
</evidence>
<comment type="caution">
    <text evidence="3">The sequence shown here is derived from an EMBL/GenBank/DDBJ whole genome shotgun (WGS) entry which is preliminary data.</text>
</comment>
<organism evidence="3 4">
    <name type="scientific">Tumebacillus amylolyticus</name>
    <dbReference type="NCBI Taxonomy" id="2801339"/>
    <lineage>
        <taxon>Bacteria</taxon>
        <taxon>Bacillati</taxon>
        <taxon>Bacillota</taxon>
        <taxon>Bacilli</taxon>
        <taxon>Bacillales</taxon>
        <taxon>Alicyclobacillaceae</taxon>
        <taxon>Tumebacillus</taxon>
    </lineage>
</organism>
<name>A0ABS1JE42_9BACL</name>
<dbReference type="Pfam" id="PF14343">
    <property type="entry name" value="PrcB_C"/>
    <property type="match status" value="1"/>
</dbReference>
<dbReference type="GO" id="GO:0008233">
    <property type="term" value="F:peptidase activity"/>
    <property type="evidence" value="ECO:0007669"/>
    <property type="project" value="UniProtKB-KW"/>
</dbReference>
<protein>
    <submittedName>
        <fullName evidence="3">Protease complex subunit PrcB family protein</fullName>
    </submittedName>
</protein>
<gene>
    <name evidence="3" type="ORF">JJB07_18285</name>
</gene>
<dbReference type="GO" id="GO:0006508">
    <property type="term" value="P:proteolysis"/>
    <property type="evidence" value="ECO:0007669"/>
    <property type="project" value="UniProtKB-KW"/>
</dbReference>
<keyword evidence="4" id="KW-1185">Reference proteome</keyword>